<feature type="coiled-coil region" evidence="1">
    <location>
        <begin position="61"/>
        <end position="88"/>
    </location>
</feature>
<evidence type="ECO:0000313" key="3">
    <source>
        <dbReference type="Proteomes" id="UP000292655"/>
    </source>
</evidence>
<keyword evidence="1" id="KW-0175">Coiled coil</keyword>
<sequence>MSTTTVLRLMLETLAGRLRDALGRVCEVDMTPLAETGELLRVMNLVQHALIGAEHDREGDTEAKRRRLKRLRAQIARLRAHNERHVGNGIDAAYTTNMRVKTDDMALATIDEVLKGL</sequence>
<organism evidence="2 3">
    <name type="scientific">Bifidobacterium pseudolongum subsp. globosum</name>
    <dbReference type="NCBI Taxonomy" id="1690"/>
    <lineage>
        <taxon>Bacteria</taxon>
        <taxon>Bacillati</taxon>
        <taxon>Actinomycetota</taxon>
        <taxon>Actinomycetes</taxon>
        <taxon>Bifidobacteriales</taxon>
        <taxon>Bifidobacteriaceae</taxon>
        <taxon>Bifidobacterium</taxon>
    </lineage>
</organism>
<accession>A0AB37X4N4</accession>
<dbReference type="AlphaFoldDB" id="A0AB37X4N4"/>
<reference evidence="2 3" key="1">
    <citation type="submission" date="2018-12" db="EMBL/GenBank/DDBJ databases">
        <title>Unveiling genomic diversity among members of the Bifidobacterium pseudolongum species, a widely distributed gut commensal of the animal kingdom.</title>
        <authorList>
            <person name="Lugli G.A."/>
            <person name="Duranti S."/>
            <person name="Albert K."/>
            <person name="Mancabelli L."/>
            <person name="Napoli S."/>
            <person name="Viappiani A."/>
            <person name="Anzalone R."/>
            <person name="Longhi G."/>
            <person name="Milani C."/>
            <person name="Turroni F."/>
            <person name="Alessandri G."/>
            <person name="Sela D.A."/>
            <person name="Van Sinderen D."/>
            <person name="Ventura M."/>
        </authorList>
    </citation>
    <scope>NUCLEOTIDE SEQUENCE [LARGE SCALE GENOMIC DNA]</scope>
    <source>
        <strain evidence="2 3">2002B</strain>
    </source>
</reference>
<gene>
    <name evidence="2" type="ORF">PG2002B_0096</name>
</gene>
<dbReference type="Proteomes" id="UP000292655">
    <property type="component" value="Unassembled WGS sequence"/>
</dbReference>
<protein>
    <submittedName>
        <fullName evidence="2">Uncharacterized protein</fullName>
    </submittedName>
</protein>
<evidence type="ECO:0000256" key="1">
    <source>
        <dbReference type="SAM" id="Coils"/>
    </source>
</evidence>
<comment type="caution">
    <text evidence="2">The sequence shown here is derived from an EMBL/GenBank/DDBJ whole genome shotgun (WGS) entry which is preliminary data.</text>
</comment>
<dbReference type="EMBL" id="RYUX01000001">
    <property type="protein sequence ID" value="RYQ39777.1"/>
    <property type="molecule type" value="Genomic_DNA"/>
</dbReference>
<evidence type="ECO:0000313" key="2">
    <source>
        <dbReference type="EMBL" id="RYQ39777.1"/>
    </source>
</evidence>
<proteinExistence type="predicted"/>
<dbReference type="RefSeq" id="WP_129873920.1">
    <property type="nucleotide sequence ID" value="NZ_RYUX01000001.1"/>
</dbReference>
<name>A0AB37X4N4_9BIFI</name>